<dbReference type="STRING" id="34506.A0A090L9E9"/>
<evidence type="ECO:0000256" key="2">
    <source>
        <dbReference type="ARBA" id="ARBA00022741"/>
    </source>
</evidence>
<dbReference type="SMART" id="SM00487">
    <property type="entry name" value="DEXDc"/>
    <property type="match status" value="1"/>
</dbReference>
<organism evidence="12">
    <name type="scientific">Strongyloides ratti</name>
    <name type="common">Parasitic roundworm</name>
    <dbReference type="NCBI Taxonomy" id="34506"/>
    <lineage>
        <taxon>Eukaryota</taxon>
        <taxon>Metazoa</taxon>
        <taxon>Ecdysozoa</taxon>
        <taxon>Nematoda</taxon>
        <taxon>Chromadorea</taxon>
        <taxon>Rhabditida</taxon>
        <taxon>Tylenchina</taxon>
        <taxon>Panagrolaimomorpha</taxon>
        <taxon>Strongyloidoidea</taxon>
        <taxon>Strongyloididae</taxon>
        <taxon>Strongyloides</taxon>
    </lineage>
</organism>
<dbReference type="GO" id="GO:0006325">
    <property type="term" value="P:chromatin organization"/>
    <property type="evidence" value="ECO:0007669"/>
    <property type="project" value="UniProtKB-KW"/>
</dbReference>
<dbReference type="WormBase" id="SRAE_1000239000">
    <property type="protein sequence ID" value="SRP05919"/>
    <property type="gene ID" value="WBGene00259005"/>
</dbReference>
<keyword evidence="2" id="KW-0547">Nucleotide-binding</keyword>
<proteinExistence type="predicted"/>
<dbReference type="InterPro" id="IPR014001">
    <property type="entry name" value="Helicase_ATP-bd"/>
</dbReference>
<dbReference type="RefSeq" id="XP_024503336.1">
    <property type="nucleotide sequence ID" value="XM_024649460.1"/>
</dbReference>
<dbReference type="GO" id="GO:0004386">
    <property type="term" value="F:helicase activity"/>
    <property type="evidence" value="ECO:0007669"/>
    <property type="project" value="UniProtKB-KW"/>
</dbReference>
<evidence type="ECO:0000256" key="1">
    <source>
        <dbReference type="ARBA" id="ARBA00004123"/>
    </source>
</evidence>
<evidence type="ECO:0000313" key="13">
    <source>
        <dbReference type="Proteomes" id="UP000035682"/>
    </source>
</evidence>
<evidence type="ECO:0000313" key="14">
    <source>
        <dbReference type="WBParaSite" id="SRAE_1000239000.1"/>
    </source>
</evidence>
<name>A0A090L9E9_STRRB</name>
<keyword evidence="6" id="KW-0156">Chromatin regulator</keyword>
<dbReference type="GO" id="GO:0005634">
    <property type="term" value="C:nucleus"/>
    <property type="evidence" value="ECO:0007669"/>
    <property type="project" value="UniProtKB-SubCell"/>
</dbReference>
<reference evidence="14" key="2">
    <citation type="submission" date="2020-12" db="UniProtKB">
        <authorList>
            <consortium name="WormBaseParasite"/>
        </authorList>
    </citation>
    <scope>IDENTIFICATION</scope>
</reference>
<comment type="subcellular location">
    <subcellularLocation>
        <location evidence="1">Nucleus</location>
    </subcellularLocation>
</comment>
<evidence type="ECO:0000256" key="7">
    <source>
        <dbReference type="ARBA" id="ARBA00023125"/>
    </source>
</evidence>
<keyword evidence="5" id="KW-0067">ATP-binding</keyword>
<dbReference type="Proteomes" id="UP000035682">
    <property type="component" value="Unplaced"/>
</dbReference>
<dbReference type="GO" id="GO:0005524">
    <property type="term" value="F:ATP binding"/>
    <property type="evidence" value="ECO:0007669"/>
    <property type="project" value="UniProtKB-KW"/>
</dbReference>
<dbReference type="OMA" id="WFKVEDC"/>
<evidence type="ECO:0000256" key="9">
    <source>
        <dbReference type="SAM" id="MobiDB-lite"/>
    </source>
</evidence>
<dbReference type="GeneID" id="36376500"/>
<sequence length="698" mass="81843">MCKENDGEEVRKKRTHSEEGKDECYEFKRVKKNDEILDDPVEQNLEVNCVPIEENQDEIPEVSLKKKFKLLLRQIKKISRQLALGTLVESTENMGNENDDEMYKCSERFMFRETPPFINGKMRDYQIHGLNWMITLRENNINGILADEMGLGKTLQTVSLLGYIKYFENKKDTNLPSLIIVPATVICTWRNEITKWIDGMQILFLHGGKNHCKEIVKNDLKKGGYDIVLTTYEILLKFCHKLKIIEWDYIIIDEAHRIKNGKSITSKAIRYIKSKNRLLLTGTPLQNNLYELWSLLNFIQPELFDDAEDFENWFCSDKCFSSQNSTIKKLHKILNPFILRRIKKDVEKKIPPKIETTLFVGLSNIQKKLYKKCLLNGAEVFINGKIKRGKFMNLFQQLRKIASHPYLLPGVEPGPPYEEGEHVIKCCGKLRVLDKLLTKLKSQGSRVIIFAQFLDTLNILEDYMIWKNYSYNRFDGKSPYNERQEYIDEFQSEESTTFAMLLSTRAGGIGITLTAADVVIFYDIDWNPQMDLQAADRVHRIGQKKQVKIFRLIAEGTVDEEIYKVAEKKLHLDNLVIQKGRMNEMKREMKQEEIMRILRNDIEEVGNLKKGKFKYNIEEIVERSSLKYKKIQDEINGISKSQSNIFLETHRNSNSRENNMYHFNGNDYKILQKNNNDQPEVEYIKKKRLSIKRFENLN</sequence>
<dbReference type="PROSITE" id="PS51194">
    <property type="entry name" value="HELICASE_CTER"/>
    <property type="match status" value="1"/>
</dbReference>
<reference evidence="12 13" key="1">
    <citation type="submission" date="2014-09" db="EMBL/GenBank/DDBJ databases">
        <authorList>
            <person name="Martin A.A."/>
        </authorList>
    </citation>
    <scope>NUCLEOTIDE SEQUENCE</scope>
    <source>
        <strain evidence="13">ED321</strain>
        <strain evidence="12">ED321 Heterogonic</strain>
    </source>
</reference>
<dbReference type="InterPro" id="IPR038718">
    <property type="entry name" value="SNF2-like_sf"/>
</dbReference>
<evidence type="ECO:0000256" key="6">
    <source>
        <dbReference type="ARBA" id="ARBA00022853"/>
    </source>
</evidence>
<dbReference type="InterPro" id="IPR027417">
    <property type="entry name" value="P-loop_NTPase"/>
</dbReference>
<dbReference type="eggNOG" id="KOG0385">
    <property type="taxonomic scope" value="Eukaryota"/>
</dbReference>
<evidence type="ECO:0000259" key="10">
    <source>
        <dbReference type="PROSITE" id="PS51192"/>
    </source>
</evidence>
<dbReference type="Pfam" id="PF00271">
    <property type="entry name" value="Helicase_C"/>
    <property type="match status" value="1"/>
</dbReference>
<accession>A0A090L9E9</accession>
<dbReference type="InterPro" id="IPR001650">
    <property type="entry name" value="Helicase_C-like"/>
</dbReference>
<dbReference type="FunFam" id="3.40.50.10810:FF:000005">
    <property type="entry name" value="Photoperiod-independent early flowering 1"/>
    <property type="match status" value="1"/>
</dbReference>
<evidence type="ECO:0000256" key="5">
    <source>
        <dbReference type="ARBA" id="ARBA00022840"/>
    </source>
</evidence>
<evidence type="ECO:0000256" key="8">
    <source>
        <dbReference type="ARBA" id="ARBA00023242"/>
    </source>
</evidence>
<dbReference type="InterPro" id="IPR049730">
    <property type="entry name" value="SNF2/RAD54-like_C"/>
</dbReference>
<gene>
    <name evidence="12 14 15" type="ORF">SRAE_1000239000</name>
</gene>
<evidence type="ECO:0000259" key="11">
    <source>
        <dbReference type="PROSITE" id="PS51194"/>
    </source>
</evidence>
<dbReference type="PANTHER" id="PTHR10799">
    <property type="entry name" value="SNF2/RAD54 HELICASE FAMILY"/>
    <property type="match status" value="1"/>
</dbReference>
<dbReference type="WBParaSite" id="SRAE_1000239000.1">
    <property type="protein sequence ID" value="SRAE_1000239000.1"/>
    <property type="gene ID" value="WBGene00259005"/>
</dbReference>
<dbReference type="PROSITE" id="PS51192">
    <property type="entry name" value="HELICASE_ATP_BIND_1"/>
    <property type="match status" value="1"/>
</dbReference>
<dbReference type="SMART" id="SM00490">
    <property type="entry name" value="HELICc"/>
    <property type="match status" value="1"/>
</dbReference>
<feature type="domain" description="Helicase ATP-binding" evidence="10">
    <location>
        <begin position="134"/>
        <end position="302"/>
    </location>
</feature>
<dbReference type="EMBL" id="LN609528">
    <property type="protein sequence ID" value="CEF64135.1"/>
    <property type="molecule type" value="Genomic_DNA"/>
</dbReference>
<keyword evidence="7" id="KW-0238">DNA-binding</keyword>
<dbReference type="GO" id="GO:0016787">
    <property type="term" value="F:hydrolase activity"/>
    <property type="evidence" value="ECO:0007669"/>
    <property type="project" value="UniProtKB-KW"/>
</dbReference>
<dbReference type="InterPro" id="IPR000330">
    <property type="entry name" value="SNF2_N"/>
</dbReference>
<evidence type="ECO:0000313" key="12">
    <source>
        <dbReference type="EMBL" id="CEF64135.1"/>
    </source>
</evidence>
<evidence type="ECO:0000256" key="4">
    <source>
        <dbReference type="ARBA" id="ARBA00022806"/>
    </source>
</evidence>
<keyword evidence="8" id="KW-0539">Nucleus</keyword>
<keyword evidence="13" id="KW-1185">Reference proteome</keyword>
<dbReference type="Gene3D" id="3.40.50.300">
    <property type="entry name" value="P-loop containing nucleotide triphosphate hydrolases"/>
    <property type="match status" value="1"/>
</dbReference>
<dbReference type="Pfam" id="PF00176">
    <property type="entry name" value="SNF2-rel_dom"/>
    <property type="match status" value="1"/>
</dbReference>
<protein>
    <submittedName>
        <fullName evidence="12 14">SWI/SNF-related matrix-associated actin-dependent regulator of chromatin subfamily A member 5</fullName>
    </submittedName>
</protein>
<dbReference type="AlphaFoldDB" id="A0A090L9E9"/>
<evidence type="ECO:0000313" key="15">
    <source>
        <dbReference type="WormBase" id="SRAE_1000239000"/>
    </source>
</evidence>
<dbReference type="Gene3D" id="3.40.50.10810">
    <property type="entry name" value="Tandem AAA-ATPase domain"/>
    <property type="match status" value="1"/>
</dbReference>
<feature type="region of interest" description="Disordered" evidence="9">
    <location>
        <begin position="1"/>
        <end position="21"/>
    </location>
</feature>
<keyword evidence="3" id="KW-0378">Hydrolase</keyword>
<dbReference type="GO" id="GO:0003677">
    <property type="term" value="F:DNA binding"/>
    <property type="evidence" value="ECO:0007669"/>
    <property type="project" value="UniProtKB-KW"/>
</dbReference>
<dbReference type="SUPFAM" id="SSF52540">
    <property type="entry name" value="P-loop containing nucleoside triphosphate hydrolases"/>
    <property type="match status" value="2"/>
</dbReference>
<dbReference type="CTD" id="36376500"/>
<feature type="domain" description="Helicase C-terminal" evidence="11">
    <location>
        <begin position="432"/>
        <end position="583"/>
    </location>
</feature>
<keyword evidence="4" id="KW-0347">Helicase</keyword>
<evidence type="ECO:0000256" key="3">
    <source>
        <dbReference type="ARBA" id="ARBA00022801"/>
    </source>
</evidence>
<dbReference type="OrthoDB" id="5857104at2759"/>
<dbReference type="CDD" id="cd18793">
    <property type="entry name" value="SF2_C_SNF"/>
    <property type="match status" value="1"/>
</dbReference>